<gene>
    <name evidence="4" type="ORF">MFFC18_51010</name>
</gene>
<feature type="compositionally biased region" description="Basic and acidic residues" evidence="1">
    <location>
        <begin position="225"/>
        <end position="269"/>
    </location>
</feature>
<name>A0A5B9PEM2_9BACT</name>
<dbReference type="Gene3D" id="3.20.20.140">
    <property type="entry name" value="Metal-dependent hydrolases"/>
    <property type="match status" value="1"/>
</dbReference>
<feature type="domain" description="Amidohydrolase-related" evidence="3">
    <location>
        <begin position="389"/>
        <end position="454"/>
    </location>
</feature>
<feature type="region of interest" description="Disordered" evidence="1">
    <location>
        <begin position="186"/>
        <end position="269"/>
    </location>
</feature>
<evidence type="ECO:0000259" key="3">
    <source>
        <dbReference type="Pfam" id="PF01979"/>
    </source>
</evidence>
<dbReference type="RefSeq" id="WP_075085857.1">
    <property type="nucleotide sequence ID" value="NZ_CP042912.1"/>
</dbReference>
<dbReference type="SUPFAM" id="SSF51556">
    <property type="entry name" value="Metallo-dependent hydrolases"/>
    <property type="match status" value="2"/>
</dbReference>
<dbReference type="STRING" id="980251.GCA_001642875_03862"/>
<dbReference type="Gene3D" id="2.30.40.10">
    <property type="entry name" value="Urease, subunit C, domain 1"/>
    <property type="match status" value="2"/>
</dbReference>
<dbReference type="AlphaFoldDB" id="A0A5B9PEM2"/>
<feature type="chain" id="PRO_5022894972" description="Amidohydrolase-related domain-containing protein" evidence="2">
    <location>
        <begin position="25"/>
        <end position="472"/>
    </location>
</feature>
<proteinExistence type="predicted"/>
<dbReference type="InterPro" id="IPR006680">
    <property type="entry name" value="Amidohydro-rel"/>
</dbReference>
<evidence type="ECO:0000313" key="4">
    <source>
        <dbReference type="EMBL" id="QEG25177.1"/>
    </source>
</evidence>
<keyword evidence="2" id="KW-0732">Signal</keyword>
<dbReference type="GO" id="GO:0016810">
    <property type="term" value="F:hydrolase activity, acting on carbon-nitrogen (but not peptide) bonds"/>
    <property type="evidence" value="ECO:0007669"/>
    <property type="project" value="InterPro"/>
</dbReference>
<organism evidence="4 5">
    <name type="scientific">Mariniblastus fucicola</name>
    <dbReference type="NCBI Taxonomy" id="980251"/>
    <lineage>
        <taxon>Bacteria</taxon>
        <taxon>Pseudomonadati</taxon>
        <taxon>Planctomycetota</taxon>
        <taxon>Planctomycetia</taxon>
        <taxon>Pirellulales</taxon>
        <taxon>Pirellulaceae</taxon>
        <taxon>Mariniblastus</taxon>
    </lineage>
</organism>
<dbReference type="InterPro" id="IPR032466">
    <property type="entry name" value="Metal_Hydrolase"/>
</dbReference>
<dbReference type="Proteomes" id="UP000322214">
    <property type="component" value="Chromosome"/>
</dbReference>
<dbReference type="EMBL" id="CP042912">
    <property type="protein sequence ID" value="QEG25177.1"/>
    <property type="molecule type" value="Genomic_DNA"/>
</dbReference>
<reference evidence="4 5" key="1">
    <citation type="submission" date="2019-08" db="EMBL/GenBank/DDBJ databases">
        <title>Deep-cultivation of Planctomycetes and their phenomic and genomic characterization uncovers novel biology.</title>
        <authorList>
            <person name="Wiegand S."/>
            <person name="Jogler M."/>
            <person name="Boedeker C."/>
            <person name="Pinto D."/>
            <person name="Vollmers J."/>
            <person name="Rivas-Marin E."/>
            <person name="Kohn T."/>
            <person name="Peeters S.H."/>
            <person name="Heuer A."/>
            <person name="Rast P."/>
            <person name="Oberbeckmann S."/>
            <person name="Bunk B."/>
            <person name="Jeske O."/>
            <person name="Meyerdierks A."/>
            <person name="Storesund J.E."/>
            <person name="Kallscheuer N."/>
            <person name="Luecker S."/>
            <person name="Lage O.M."/>
            <person name="Pohl T."/>
            <person name="Merkel B.J."/>
            <person name="Hornburger P."/>
            <person name="Mueller R.-W."/>
            <person name="Bruemmer F."/>
            <person name="Labrenz M."/>
            <person name="Spormann A.M."/>
            <person name="Op den Camp H."/>
            <person name="Overmann J."/>
            <person name="Amann R."/>
            <person name="Jetten M.S.M."/>
            <person name="Mascher T."/>
            <person name="Medema M.H."/>
            <person name="Devos D.P."/>
            <person name="Kaster A.-K."/>
            <person name="Ovreas L."/>
            <person name="Rohde M."/>
            <person name="Galperin M.Y."/>
            <person name="Jogler C."/>
        </authorList>
    </citation>
    <scope>NUCLEOTIDE SEQUENCE [LARGE SCALE GENOMIC DNA]</scope>
    <source>
        <strain evidence="4 5">FC18</strain>
    </source>
</reference>
<dbReference type="KEGG" id="mff:MFFC18_51010"/>
<dbReference type="PANTHER" id="PTHR43135:SF3">
    <property type="entry name" value="ALPHA-D-RIBOSE 1-METHYLPHOSPHONATE 5-TRIPHOSPHATE DIPHOSPHATASE"/>
    <property type="match status" value="1"/>
</dbReference>
<feature type="compositionally biased region" description="Basic residues" evidence="1">
    <location>
        <begin position="215"/>
        <end position="224"/>
    </location>
</feature>
<evidence type="ECO:0000256" key="1">
    <source>
        <dbReference type="SAM" id="MobiDB-lite"/>
    </source>
</evidence>
<sequence precursor="true">MLKKTYFLAAVAVATLATISNVQAQKPLAFKGAKIITMAGETIENGTIVFRDGKISDVGTDIKVPVEARVIDASDKVIMPGFVEAHTSSGMSQANETNPVVPYVSVIDSIDPMNSYFRSARRNGVTTVRVVPGNSTLIGGQAAVIKTGGEFIDDMVLKSDAGVKISLRPVSGSRMGHLAKLRKALDQAKRKLDKKNKAKEEEKKEGKDKDAKKKPGDKKKRVKKKEADKKEDKKEGDKEEKKKEEDKDEKKSEDKKAEKKDDDKKPEEVESELDKAMFAILSGELPVMIYCDKAMDVGQAMRLIKEYNFKASLILGRECYKAAKQVAAADLPVVLDSQLVFFEEDPRTKEETKVILPKVFRDNEVKFVFQVGRGGGTTLGSTYFWYQAATAVKYGMPVEEALAALTTLPAEFLGVDEFVGSIEKGKDADIIVLSGEPLSVDTWVDMTVVNGEIVYEKEKDEQLKLLLNGETE</sequence>
<evidence type="ECO:0000256" key="2">
    <source>
        <dbReference type="SAM" id="SignalP"/>
    </source>
</evidence>
<dbReference type="PANTHER" id="PTHR43135">
    <property type="entry name" value="ALPHA-D-RIBOSE 1-METHYLPHOSPHONATE 5-TRIPHOSPHATE DIPHOSPHATASE"/>
    <property type="match status" value="1"/>
</dbReference>
<accession>A0A5B9PEM2</accession>
<evidence type="ECO:0000313" key="5">
    <source>
        <dbReference type="Proteomes" id="UP000322214"/>
    </source>
</evidence>
<dbReference type="Pfam" id="PF01979">
    <property type="entry name" value="Amidohydro_1"/>
    <property type="match status" value="1"/>
</dbReference>
<protein>
    <recommendedName>
        <fullName evidence="3">Amidohydrolase-related domain-containing protein</fullName>
    </recommendedName>
</protein>
<dbReference type="InterPro" id="IPR051781">
    <property type="entry name" value="Metallo-dep_Hydrolase"/>
</dbReference>
<feature type="signal peptide" evidence="2">
    <location>
        <begin position="1"/>
        <end position="24"/>
    </location>
</feature>
<dbReference type="SUPFAM" id="SSF51338">
    <property type="entry name" value="Composite domain of metallo-dependent hydrolases"/>
    <property type="match status" value="1"/>
</dbReference>
<dbReference type="InterPro" id="IPR011059">
    <property type="entry name" value="Metal-dep_hydrolase_composite"/>
</dbReference>
<keyword evidence="5" id="KW-1185">Reference proteome</keyword>
<feature type="compositionally biased region" description="Basic and acidic residues" evidence="1">
    <location>
        <begin position="198"/>
        <end position="214"/>
    </location>
</feature>